<protein>
    <submittedName>
        <fullName evidence="2">Uncharacterized protein</fullName>
    </submittedName>
</protein>
<accession>A0A4S4N098</accession>
<dbReference type="OrthoDB" id="2685482at2759"/>
<organism evidence="2 3">
    <name type="scientific">Antrodiella citrinella</name>
    <dbReference type="NCBI Taxonomy" id="2447956"/>
    <lineage>
        <taxon>Eukaryota</taxon>
        <taxon>Fungi</taxon>
        <taxon>Dikarya</taxon>
        <taxon>Basidiomycota</taxon>
        <taxon>Agaricomycotina</taxon>
        <taxon>Agaricomycetes</taxon>
        <taxon>Polyporales</taxon>
        <taxon>Steccherinaceae</taxon>
        <taxon>Antrodiella</taxon>
    </lineage>
</organism>
<gene>
    <name evidence="2" type="ORF">EUX98_g5098</name>
</gene>
<feature type="compositionally biased region" description="Basic and acidic residues" evidence="1">
    <location>
        <begin position="260"/>
        <end position="274"/>
    </location>
</feature>
<dbReference type="EMBL" id="SGPM01000140">
    <property type="protein sequence ID" value="THH29090.1"/>
    <property type="molecule type" value="Genomic_DNA"/>
</dbReference>
<evidence type="ECO:0000256" key="1">
    <source>
        <dbReference type="SAM" id="MobiDB-lite"/>
    </source>
</evidence>
<comment type="caution">
    <text evidence="2">The sequence shown here is derived from an EMBL/GenBank/DDBJ whole genome shotgun (WGS) entry which is preliminary data.</text>
</comment>
<reference evidence="2 3" key="1">
    <citation type="submission" date="2019-02" db="EMBL/GenBank/DDBJ databases">
        <title>Genome sequencing of the rare red list fungi Antrodiella citrinella (Flaviporus citrinellus).</title>
        <authorList>
            <person name="Buettner E."/>
            <person name="Kellner H."/>
        </authorList>
    </citation>
    <scope>NUCLEOTIDE SEQUENCE [LARGE SCALE GENOMIC DNA]</scope>
    <source>
        <strain evidence="2 3">DSM 108506</strain>
    </source>
</reference>
<feature type="region of interest" description="Disordered" evidence="1">
    <location>
        <begin position="419"/>
        <end position="442"/>
    </location>
</feature>
<dbReference type="AlphaFoldDB" id="A0A4S4N098"/>
<dbReference type="Proteomes" id="UP000308730">
    <property type="component" value="Unassembled WGS sequence"/>
</dbReference>
<feature type="region of interest" description="Disordered" evidence="1">
    <location>
        <begin position="252"/>
        <end position="277"/>
    </location>
</feature>
<keyword evidence="3" id="KW-1185">Reference proteome</keyword>
<sequence>MARTKQYFMLNGDHRQHLRPFRVEYRMERKNKNTAGMGEVVKNAVKSVIETFGLESKRYKGPLTKSIQTWMVKNTYLRKPLKLKLGKKPVAMAEYAKAHPDEHREIWADLNDGSTDAQQNIHNWWGATKALWDTVPKRTKAEWVAKAKAMADGEGTYDERRAYADKNLRKGMETVTETLWKTYGVAAVIFTARVTGKAMGDVVEIMYFESPKETTGLNIANTLDSNNFTTDLFQKWADRAFRPTLAELGIEQHESDDDDHPLGYEEDSKGKQGPKDPVVLKLDKSGWPLLPTDWTPLPKGNLAHRKDIIRVFISMHHAIALGKPYDVGKLKPPWKHYADEQVLNELIRPEYLPTQVRVLKDPSRMTSPEIDFLQAHWTARQNDPVILHTFRFAFVKTDSGLQPSEDPIIKGKKAKVKAKRSRKGKERAIVSDSDESDEDADAGVDEIQAQTKALEIVDKDRPMDDIVPGPIPSTSSIAHPFAGRSLAPNAWAKTLPERHRFLRELCADRGYRALLDFHLPTSVRVLFGGSEKTTNTLMHQTGS</sequence>
<feature type="compositionally biased region" description="Acidic residues" evidence="1">
    <location>
        <begin position="432"/>
        <end position="442"/>
    </location>
</feature>
<proteinExistence type="predicted"/>
<evidence type="ECO:0000313" key="3">
    <source>
        <dbReference type="Proteomes" id="UP000308730"/>
    </source>
</evidence>
<name>A0A4S4N098_9APHY</name>
<evidence type="ECO:0000313" key="2">
    <source>
        <dbReference type="EMBL" id="THH29090.1"/>
    </source>
</evidence>